<evidence type="ECO:0000256" key="2">
    <source>
        <dbReference type="ARBA" id="ARBA00022475"/>
    </source>
</evidence>
<keyword evidence="5 9" id="KW-1133">Transmembrane helix</keyword>
<feature type="binding site" evidence="7">
    <location>
        <position position="154"/>
    </location>
    <ligand>
        <name>Mg(2+)</name>
        <dbReference type="ChEBI" id="CHEBI:18420"/>
    </ligand>
</feature>
<dbReference type="GO" id="GO:0044038">
    <property type="term" value="P:cell wall macromolecule biosynthetic process"/>
    <property type="evidence" value="ECO:0007669"/>
    <property type="project" value="TreeGrafter"/>
</dbReference>
<protein>
    <submittedName>
        <fullName evidence="10">Glycosyl transferase, family 4, conserved region</fullName>
    </submittedName>
</protein>
<evidence type="ECO:0000313" key="10">
    <source>
        <dbReference type="EMBL" id="ADP80295.1"/>
    </source>
</evidence>
<dbReference type="KEGG" id="fri:FraEuI1c_2256"/>
<accession>E3IZ12</accession>
<keyword evidence="7" id="KW-0460">Magnesium</keyword>
<feature type="transmembrane region" description="Helical" evidence="9">
    <location>
        <begin position="73"/>
        <end position="93"/>
    </location>
</feature>
<sequence>MVGAGFAACVVTLAATPLVIAYMRRLSVLDVANERTLHTRPTPRGGGAAVVLGLFSGVVFTVLTSGRASAPDLLPMTLAVTLFGLLGLAEDVGGDIGGIAPLRRLALQALAAAALTAMTVVSVAIGAGRPGLGMVAAAVVIGPVWITGFVNAFNFMDGVNGISATQATVAGVGYALVGTVHHSPPLVAGGTVLAGAALGFAPFNMPRALVFLGDVGSYAIGGAIAALALQAAVSGVPVEAVAAPVVLYLADTATTLVRRIRTGERWYLPHRGHAYQRLVTAGWSHTTVAGYTGVLAAFCAGLGLVSATTVAVPVRVCADLMICFLVARYLGAPRRVATRRGGVEAPGRTPSPAPADRLATSPADRSPDGAAGEPAGETADATLTVPAQRAPAERAAGTVKQ</sequence>
<dbReference type="AlphaFoldDB" id="E3IZ12"/>
<dbReference type="OrthoDB" id="9783652at2"/>
<dbReference type="InterPro" id="IPR000715">
    <property type="entry name" value="Glycosyl_transferase_4"/>
</dbReference>
<dbReference type="RefSeq" id="WP_013423414.1">
    <property type="nucleotide sequence ID" value="NC_014666.1"/>
</dbReference>
<keyword evidence="3 10" id="KW-0808">Transferase</keyword>
<evidence type="ECO:0000256" key="1">
    <source>
        <dbReference type="ARBA" id="ARBA00004651"/>
    </source>
</evidence>
<feature type="transmembrane region" description="Helical" evidence="9">
    <location>
        <begin position="310"/>
        <end position="330"/>
    </location>
</feature>
<feature type="transmembrane region" description="Helical" evidence="9">
    <location>
        <begin position="186"/>
        <end position="203"/>
    </location>
</feature>
<dbReference type="GO" id="GO:0009103">
    <property type="term" value="P:lipopolysaccharide biosynthetic process"/>
    <property type="evidence" value="ECO:0007669"/>
    <property type="project" value="TreeGrafter"/>
</dbReference>
<dbReference type="EMBL" id="CP002299">
    <property type="protein sequence ID" value="ADP80295.1"/>
    <property type="molecule type" value="Genomic_DNA"/>
</dbReference>
<feature type="transmembrane region" description="Helical" evidence="9">
    <location>
        <begin position="45"/>
        <end position="66"/>
    </location>
</feature>
<evidence type="ECO:0000256" key="6">
    <source>
        <dbReference type="ARBA" id="ARBA00023136"/>
    </source>
</evidence>
<evidence type="ECO:0000256" key="5">
    <source>
        <dbReference type="ARBA" id="ARBA00022989"/>
    </source>
</evidence>
<keyword evidence="7" id="KW-0479">Metal-binding</keyword>
<keyword evidence="4 9" id="KW-0812">Transmembrane</keyword>
<reference evidence="10 11" key="1">
    <citation type="submission" date="2010-10" db="EMBL/GenBank/DDBJ databases">
        <title>Complete sequence of Frankia sp. EuI1c.</title>
        <authorList>
            <consortium name="US DOE Joint Genome Institute"/>
            <person name="Lucas S."/>
            <person name="Copeland A."/>
            <person name="Lapidus A."/>
            <person name="Cheng J.-F."/>
            <person name="Bruce D."/>
            <person name="Goodwin L."/>
            <person name="Pitluck S."/>
            <person name="Chertkov O."/>
            <person name="Detter J.C."/>
            <person name="Han C."/>
            <person name="Tapia R."/>
            <person name="Land M."/>
            <person name="Hauser L."/>
            <person name="Jeffries C."/>
            <person name="Kyrpides N."/>
            <person name="Ivanova N."/>
            <person name="Mikhailova N."/>
            <person name="Beauchemin N."/>
            <person name="Sen A."/>
            <person name="Sur S.A."/>
            <person name="Gtari M."/>
            <person name="Wall L."/>
            <person name="Tisa L."/>
            <person name="Woyke T."/>
        </authorList>
    </citation>
    <scope>NUCLEOTIDE SEQUENCE [LARGE SCALE GENOMIC DNA]</scope>
    <source>
        <strain evidence="11">DSM 45817 / CECT 9037 / EuI1c</strain>
    </source>
</reference>
<evidence type="ECO:0000256" key="8">
    <source>
        <dbReference type="SAM" id="MobiDB-lite"/>
    </source>
</evidence>
<evidence type="ECO:0000256" key="9">
    <source>
        <dbReference type="SAM" id="Phobius"/>
    </source>
</evidence>
<dbReference type="GO" id="GO:0071555">
    <property type="term" value="P:cell wall organization"/>
    <property type="evidence" value="ECO:0007669"/>
    <property type="project" value="TreeGrafter"/>
</dbReference>
<keyword evidence="11" id="KW-1185">Reference proteome</keyword>
<proteinExistence type="predicted"/>
<dbReference type="GO" id="GO:0016780">
    <property type="term" value="F:phosphotransferase activity, for other substituted phosphate groups"/>
    <property type="evidence" value="ECO:0007669"/>
    <property type="project" value="InterPro"/>
</dbReference>
<feature type="transmembrane region" description="Helical" evidence="9">
    <location>
        <begin position="240"/>
        <end position="257"/>
    </location>
</feature>
<dbReference type="Proteomes" id="UP000002484">
    <property type="component" value="Chromosome"/>
</dbReference>
<dbReference type="PANTHER" id="PTHR22926:SF3">
    <property type="entry name" value="UNDECAPRENYL-PHOSPHATE ALPHA-N-ACETYLGLUCOSAMINYL 1-PHOSPHATE TRANSFERASE"/>
    <property type="match status" value="1"/>
</dbReference>
<comment type="subcellular location">
    <subcellularLocation>
        <location evidence="1">Cell membrane</location>
        <topology evidence="1">Multi-pass membrane protein</topology>
    </subcellularLocation>
</comment>
<dbReference type="HOGENOM" id="CLU_023982_3_2_11"/>
<feature type="region of interest" description="Disordered" evidence="8">
    <location>
        <begin position="340"/>
        <end position="401"/>
    </location>
</feature>
<dbReference type="InParanoid" id="E3IZ12"/>
<dbReference type="GO" id="GO:0005886">
    <property type="term" value="C:plasma membrane"/>
    <property type="evidence" value="ECO:0007669"/>
    <property type="project" value="UniProtKB-SubCell"/>
</dbReference>
<dbReference type="eggNOG" id="COG0472">
    <property type="taxonomic scope" value="Bacteria"/>
</dbReference>
<dbReference type="PANTHER" id="PTHR22926">
    <property type="entry name" value="PHOSPHO-N-ACETYLMURAMOYL-PENTAPEPTIDE-TRANSFERASE"/>
    <property type="match status" value="1"/>
</dbReference>
<gene>
    <name evidence="10" type="ordered locus">FraEuI1c_2256</name>
</gene>
<comment type="cofactor">
    <cofactor evidence="7">
        <name>Mg(2+)</name>
        <dbReference type="ChEBI" id="CHEBI:18420"/>
    </cofactor>
</comment>
<feature type="transmembrane region" description="Helical" evidence="9">
    <location>
        <begin position="132"/>
        <end position="153"/>
    </location>
</feature>
<evidence type="ECO:0000256" key="7">
    <source>
        <dbReference type="PIRSR" id="PIRSR600715-1"/>
    </source>
</evidence>
<feature type="binding site" evidence="7">
    <location>
        <position position="214"/>
    </location>
    <ligand>
        <name>Mg(2+)</name>
        <dbReference type="ChEBI" id="CHEBI:18420"/>
    </ligand>
</feature>
<feature type="transmembrane region" description="Helical" evidence="9">
    <location>
        <begin position="215"/>
        <end position="234"/>
    </location>
</feature>
<keyword evidence="6 9" id="KW-0472">Membrane</keyword>
<name>E3IZ12_PSEI1</name>
<evidence type="ECO:0000256" key="4">
    <source>
        <dbReference type="ARBA" id="ARBA00022692"/>
    </source>
</evidence>
<keyword evidence="2" id="KW-1003">Cell membrane</keyword>
<dbReference type="STRING" id="298654.FraEuI1c_2256"/>
<evidence type="ECO:0000256" key="3">
    <source>
        <dbReference type="ARBA" id="ARBA00022679"/>
    </source>
</evidence>
<feature type="transmembrane region" description="Helical" evidence="9">
    <location>
        <begin position="105"/>
        <end position="125"/>
    </location>
</feature>
<dbReference type="Pfam" id="PF00953">
    <property type="entry name" value="Glycos_transf_4"/>
    <property type="match status" value="1"/>
</dbReference>
<organism evidence="10 11">
    <name type="scientific">Pseudofrankia inefficax (strain DSM 45817 / CECT 9037 / DDB 130130 / EuI1c)</name>
    <name type="common">Frankia inefficax</name>
    <dbReference type="NCBI Taxonomy" id="298654"/>
    <lineage>
        <taxon>Bacteria</taxon>
        <taxon>Bacillati</taxon>
        <taxon>Actinomycetota</taxon>
        <taxon>Actinomycetes</taxon>
        <taxon>Frankiales</taxon>
        <taxon>Frankiaceae</taxon>
        <taxon>Pseudofrankia</taxon>
    </lineage>
</organism>
<evidence type="ECO:0000313" key="11">
    <source>
        <dbReference type="Proteomes" id="UP000002484"/>
    </source>
</evidence>
<feature type="transmembrane region" description="Helical" evidence="9">
    <location>
        <begin position="278"/>
        <end position="304"/>
    </location>
</feature>
<dbReference type="GO" id="GO:0046872">
    <property type="term" value="F:metal ion binding"/>
    <property type="evidence" value="ECO:0007669"/>
    <property type="project" value="UniProtKB-KW"/>
</dbReference>